<dbReference type="OrthoDB" id="620967at2"/>
<evidence type="ECO:0000313" key="1">
    <source>
        <dbReference type="EMBL" id="SHL80464.1"/>
    </source>
</evidence>
<keyword evidence="2" id="KW-1185">Reference proteome</keyword>
<organism evidence="1 2">
    <name type="scientific">Flavobacterium chilense</name>
    <dbReference type="NCBI Taxonomy" id="946677"/>
    <lineage>
        <taxon>Bacteria</taxon>
        <taxon>Pseudomonadati</taxon>
        <taxon>Bacteroidota</taxon>
        <taxon>Flavobacteriia</taxon>
        <taxon>Flavobacteriales</taxon>
        <taxon>Flavobacteriaceae</taxon>
        <taxon>Flavobacterium</taxon>
    </lineage>
</organism>
<proteinExistence type="predicted"/>
<dbReference type="STRING" id="946677.SAMN05444484_102633"/>
<sequence length="448" mass="52034">MQTFNLKLTTIFEIKTKYPFLIEDQNFDLYEDWRDEDFFLVSEEDVNFEGNFYLDLYEEKEKKWLANLLNLPAKEMVEIRIEGIFINGNFSVNGSVINAEGDYGPYVFISGSVNCQSLLLGGANVEIKGNVTAKEVVMTYYNHGNFNCSGLIDSPVFIVTDHNTGFVDRKNNLFYYNDRANDVDLKNECEYDDETGDEIISNELRKLLDNPLIETFEELERDLARGELVLKQNNPPTKTYEYWRDRVLANYRDLKLVPKQFKTEELCNLALNITFHALPFIDQDLITSELCEKLVSKDGFAIQAIPDEFITKELSFKAAENGTMLRLVPEDYYSKELILLVFKNGKHEPDINDVPSQFITENLLVEYVKIGKGLWLDKACKAIGIDKLQVLKQVIDSGIEYLDNVFGNHFSKEAVEYAFSVYKNQEDWSKYVQKYKQKFERIDLKEYL</sequence>
<dbReference type="Proteomes" id="UP000184028">
    <property type="component" value="Unassembled WGS sequence"/>
</dbReference>
<gene>
    <name evidence="1" type="ORF">SAMN05444484_102633</name>
</gene>
<evidence type="ECO:0000313" key="2">
    <source>
        <dbReference type="Proteomes" id="UP000184028"/>
    </source>
</evidence>
<dbReference type="EMBL" id="FRBT01000002">
    <property type="protein sequence ID" value="SHL80464.1"/>
    <property type="molecule type" value="Genomic_DNA"/>
</dbReference>
<protein>
    <submittedName>
        <fullName evidence="1">Uncharacterized protein</fullName>
    </submittedName>
</protein>
<accession>A0A1M7DLS2</accession>
<dbReference type="AlphaFoldDB" id="A0A1M7DLS2"/>
<name>A0A1M7DLS2_9FLAO</name>
<reference evidence="2" key="1">
    <citation type="submission" date="2016-11" db="EMBL/GenBank/DDBJ databases">
        <authorList>
            <person name="Varghese N."/>
            <person name="Submissions S."/>
        </authorList>
    </citation>
    <scope>NUCLEOTIDE SEQUENCE [LARGE SCALE GENOMIC DNA]</scope>
    <source>
        <strain evidence="2">DSM 24724</strain>
    </source>
</reference>